<protein>
    <submittedName>
        <fullName evidence="1">Uncharacterized protein</fullName>
    </submittedName>
</protein>
<name>A0A0F9QBN5_9ZZZZ</name>
<accession>A0A0F9QBN5</accession>
<dbReference type="InterPro" id="IPR023286">
    <property type="entry name" value="ABATE_dom_sf"/>
</dbReference>
<reference evidence="1" key="1">
    <citation type="journal article" date="2015" name="Nature">
        <title>Complex archaea that bridge the gap between prokaryotes and eukaryotes.</title>
        <authorList>
            <person name="Spang A."/>
            <person name="Saw J.H."/>
            <person name="Jorgensen S.L."/>
            <person name="Zaremba-Niedzwiedzka K."/>
            <person name="Martijn J."/>
            <person name="Lind A.E."/>
            <person name="van Eijk R."/>
            <person name="Schleper C."/>
            <person name="Guy L."/>
            <person name="Ettema T.J."/>
        </authorList>
    </citation>
    <scope>NUCLEOTIDE SEQUENCE</scope>
</reference>
<comment type="caution">
    <text evidence="1">The sequence shown here is derived from an EMBL/GenBank/DDBJ whole genome shotgun (WGS) entry which is preliminary data.</text>
</comment>
<proteinExistence type="predicted"/>
<dbReference type="SUPFAM" id="SSF160904">
    <property type="entry name" value="Jann2411-like"/>
    <property type="match status" value="1"/>
</dbReference>
<sequence length="70" mass="8732">MIHYFRIGSGSFWRGILLYLRWQVLRWLWQCQEPDCEHYFTYSSRTSAREWHKMVHEYLSGLHTRQSLRP</sequence>
<evidence type="ECO:0000313" key="1">
    <source>
        <dbReference type="EMBL" id="KKN02738.1"/>
    </source>
</evidence>
<dbReference type="EMBL" id="LAZR01005113">
    <property type="protein sequence ID" value="KKN02738.1"/>
    <property type="molecule type" value="Genomic_DNA"/>
</dbReference>
<gene>
    <name evidence="1" type="ORF">LCGC14_1114630</name>
</gene>
<organism evidence="1">
    <name type="scientific">marine sediment metagenome</name>
    <dbReference type="NCBI Taxonomy" id="412755"/>
    <lineage>
        <taxon>unclassified sequences</taxon>
        <taxon>metagenomes</taxon>
        <taxon>ecological metagenomes</taxon>
    </lineage>
</organism>
<dbReference type="AlphaFoldDB" id="A0A0F9QBN5"/>